<name>A0A1H9WA62_BUTFI</name>
<dbReference type="NCBIfam" id="TIGR00254">
    <property type="entry name" value="GGDEF"/>
    <property type="match status" value="1"/>
</dbReference>
<dbReference type="PANTHER" id="PTHR45138:SF9">
    <property type="entry name" value="DIGUANYLATE CYCLASE DGCM-RELATED"/>
    <property type="match status" value="1"/>
</dbReference>
<dbReference type="Pfam" id="PF00990">
    <property type="entry name" value="GGDEF"/>
    <property type="match status" value="1"/>
</dbReference>
<dbReference type="Gene3D" id="3.30.70.270">
    <property type="match status" value="1"/>
</dbReference>
<dbReference type="EMBL" id="FOGJ01000028">
    <property type="protein sequence ID" value="SES30704.1"/>
    <property type="molecule type" value="Genomic_DNA"/>
</dbReference>
<dbReference type="Proteomes" id="UP000182584">
    <property type="component" value="Unassembled WGS sequence"/>
</dbReference>
<dbReference type="InterPro" id="IPR000160">
    <property type="entry name" value="GGDEF_dom"/>
</dbReference>
<evidence type="ECO:0000259" key="1">
    <source>
        <dbReference type="PROSITE" id="PS50887"/>
    </source>
</evidence>
<sequence length="478" mass="55254">MGVPGFDEKLRLSSRLVQELYHKYNFNMYDDIPYGYAVLKVIETGDDDGEAFFIYANSAFLSMTDNADADVKGRSYREVMGYLSSNVYTHLCSAAHCKEKAVFFDNVRKDGPWFDMMAFGTLQDGYCAMTLFDTFSLNGNSIENEDLAEADRVIVKTSKMIHSKDDDFDINIHRALRFIGDCLKCEKSYIIEYYHGQPIIRYEWQKDENIMDDDFAPELVMERIRYVEPLICEGQIFIIEDIEKIRNESMPLYELLRSKGTRSMILAPYYIDSSIVGYFIIDNYNEKNIRVVKYLVETIAITFFAEIHSRRLVEKLTFMGIHDQLTNVNNRNAFNLRIQELEGMDCSVGIAYADVNGLKIINDELGHDSGDARIIKIASILSRVFLRRDVFRVGGDEFVVIVPDISKEEFETKIEYLKKISKQLENEESSSAADISMSYSLGSIWSDTCFELDALLKKADEYMYEEKKKYYKKVGHSR</sequence>
<dbReference type="AlphaFoldDB" id="A0A1H9WA62"/>
<organism evidence="2 3">
    <name type="scientific">Butyrivibrio fibrisolvens</name>
    <dbReference type="NCBI Taxonomy" id="831"/>
    <lineage>
        <taxon>Bacteria</taxon>
        <taxon>Bacillati</taxon>
        <taxon>Bacillota</taxon>
        <taxon>Clostridia</taxon>
        <taxon>Lachnospirales</taxon>
        <taxon>Lachnospiraceae</taxon>
        <taxon>Butyrivibrio</taxon>
    </lineage>
</organism>
<dbReference type="CDD" id="cd01949">
    <property type="entry name" value="GGDEF"/>
    <property type="match status" value="1"/>
</dbReference>
<protein>
    <submittedName>
        <fullName evidence="2">Diguanylate cyclase (GGDEF) domain-containing protein</fullName>
    </submittedName>
</protein>
<accession>A0A1H9WA62</accession>
<dbReference type="InterPro" id="IPR029787">
    <property type="entry name" value="Nucleotide_cyclase"/>
</dbReference>
<reference evidence="2 3" key="1">
    <citation type="submission" date="2016-10" db="EMBL/GenBank/DDBJ databases">
        <authorList>
            <person name="de Groot N.N."/>
        </authorList>
    </citation>
    <scope>NUCLEOTIDE SEQUENCE [LARGE SCALE GENOMIC DNA]</scope>
    <source>
        <strain evidence="2 3">AR40</strain>
    </source>
</reference>
<dbReference type="GO" id="GO:0052621">
    <property type="term" value="F:diguanylate cyclase activity"/>
    <property type="evidence" value="ECO:0007669"/>
    <property type="project" value="TreeGrafter"/>
</dbReference>
<gene>
    <name evidence="2" type="ORF">SAMN04487884_12853</name>
</gene>
<evidence type="ECO:0000313" key="3">
    <source>
        <dbReference type="Proteomes" id="UP000182584"/>
    </source>
</evidence>
<dbReference type="eggNOG" id="COG2199">
    <property type="taxonomic scope" value="Bacteria"/>
</dbReference>
<dbReference type="InterPro" id="IPR050469">
    <property type="entry name" value="Diguanylate_Cyclase"/>
</dbReference>
<proteinExistence type="predicted"/>
<feature type="domain" description="GGDEF" evidence="1">
    <location>
        <begin position="346"/>
        <end position="478"/>
    </location>
</feature>
<dbReference type="PROSITE" id="PS50887">
    <property type="entry name" value="GGDEF"/>
    <property type="match status" value="1"/>
</dbReference>
<dbReference type="SMART" id="SM00267">
    <property type="entry name" value="GGDEF"/>
    <property type="match status" value="1"/>
</dbReference>
<evidence type="ECO:0000313" key="2">
    <source>
        <dbReference type="EMBL" id="SES30704.1"/>
    </source>
</evidence>
<dbReference type="OrthoDB" id="9805474at2"/>
<dbReference type="PANTHER" id="PTHR45138">
    <property type="entry name" value="REGULATORY COMPONENTS OF SENSORY TRANSDUCTION SYSTEM"/>
    <property type="match status" value="1"/>
</dbReference>
<dbReference type="SUPFAM" id="SSF55073">
    <property type="entry name" value="Nucleotide cyclase"/>
    <property type="match status" value="1"/>
</dbReference>
<dbReference type="InterPro" id="IPR043128">
    <property type="entry name" value="Rev_trsase/Diguanyl_cyclase"/>
</dbReference>